<protein>
    <recommendedName>
        <fullName evidence="2">SAM-dependent methyltransferase</fullName>
    </recommendedName>
</protein>
<gene>
    <name evidence="1" type="ORF">METZ01_LOCUS385630</name>
</gene>
<accession>A0A382UET4</accession>
<dbReference type="InterPro" id="IPR029063">
    <property type="entry name" value="SAM-dependent_MTases_sf"/>
</dbReference>
<reference evidence="1" key="1">
    <citation type="submission" date="2018-05" db="EMBL/GenBank/DDBJ databases">
        <authorList>
            <person name="Lanie J.A."/>
            <person name="Ng W.-L."/>
            <person name="Kazmierczak K.M."/>
            <person name="Andrzejewski T.M."/>
            <person name="Davidsen T.M."/>
            <person name="Wayne K.J."/>
            <person name="Tettelin H."/>
            <person name="Glass J.I."/>
            <person name="Rusch D."/>
            <person name="Podicherti R."/>
            <person name="Tsui H.-C.T."/>
            <person name="Winkler M.E."/>
        </authorList>
    </citation>
    <scope>NUCLEOTIDE SEQUENCE</scope>
</reference>
<proteinExistence type="predicted"/>
<feature type="non-terminal residue" evidence="1">
    <location>
        <position position="118"/>
    </location>
</feature>
<dbReference type="EMBL" id="UINC01143704">
    <property type="protein sequence ID" value="SVD32776.1"/>
    <property type="molecule type" value="Genomic_DNA"/>
</dbReference>
<name>A0A382UET4_9ZZZZ</name>
<dbReference type="AlphaFoldDB" id="A0A382UET4"/>
<organism evidence="1">
    <name type="scientific">marine metagenome</name>
    <dbReference type="NCBI Taxonomy" id="408172"/>
    <lineage>
        <taxon>unclassified sequences</taxon>
        <taxon>metagenomes</taxon>
        <taxon>ecological metagenomes</taxon>
    </lineage>
</organism>
<sequence length="118" mass="13223">MDNKFSVNHLANNIQTKKSPSFLAKLFKNALLKKFKRLKLGQLILEDRNETYIFGDTNSNMIAKVKILSPEFYVFIGSGGEMGAAEAYIAGYWQSDNLVNAIQIIFKNKSVLESLNSG</sequence>
<dbReference type="SUPFAM" id="SSF53335">
    <property type="entry name" value="S-adenosyl-L-methionine-dependent methyltransferases"/>
    <property type="match status" value="1"/>
</dbReference>
<evidence type="ECO:0000313" key="1">
    <source>
        <dbReference type="EMBL" id="SVD32776.1"/>
    </source>
</evidence>
<evidence type="ECO:0008006" key="2">
    <source>
        <dbReference type="Google" id="ProtNLM"/>
    </source>
</evidence>